<reference evidence="3 4" key="1">
    <citation type="journal article" date="2014" name="Int. J. Syst. Evol. Microbiol.">
        <title>Complete genome sequence of Corynebacterium casei LMG S-19264T (=DSM 44701T), isolated from a smear-ripened cheese.</title>
        <authorList>
            <consortium name="US DOE Joint Genome Institute (JGI-PGF)"/>
            <person name="Walter F."/>
            <person name="Albersmeier A."/>
            <person name="Kalinowski J."/>
            <person name="Ruckert C."/>
        </authorList>
    </citation>
    <scope>NUCLEOTIDE SEQUENCE [LARGE SCALE GENOMIC DNA]</scope>
    <source>
        <strain evidence="3 4">IBRC-M 10912</strain>
    </source>
</reference>
<keyword evidence="1 3" id="KW-0560">Oxidoreductase</keyword>
<dbReference type="PANTHER" id="PTHR13847:SF287">
    <property type="entry name" value="FAD-DEPENDENT OXIDOREDUCTASE DOMAIN-CONTAINING PROTEIN 1"/>
    <property type="match status" value="1"/>
</dbReference>
<dbReference type="InterPro" id="IPR006076">
    <property type="entry name" value="FAD-dep_OxRdtase"/>
</dbReference>
<organism evidence="3 4">
    <name type="scientific">Natribaculum luteum</name>
    <dbReference type="NCBI Taxonomy" id="1586232"/>
    <lineage>
        <taxon>Archaea</taxon>
        <taxon>Methanobacteriati</taxon>
        <taxon>Methanobacteriota</taxon>
        <taxon>Stenosarchaea group</taxon>
        <taxon>Halobacteria</taxon>
        <taxon>Halobacteriales</taxon>
        <taxon>Natrialbaceae</taxon>
        <taxon>Natribaculum</taxon>
    </lineage>
</organism>
<evidence type="ECO:0000313" key="4">
    <source>
        <dbReference type="Proteomes" id="UP001595821"/>
    </source>
</evidence>
<feature type="domain" description="FAD dependent oxidoreductase" evidence="2">
    <location>
        <begin position="30"/>
        <end position="364"/>
    </location>
</feature>
<evidence type="ECO:0000313" key="3">
    <source>
        <dbReference type="EMBL" id="MFC4246758.1"/>
    </source>
</evidence>
<comment type="caution">
    <text evidence="3">The sequence shown here is derived from an EMBL/GenBank/DDBJ whole genome shotgun (WGS) entry which is preliminary data.</text>
</comment>
<dbReference type="GO" id="GO:0016491">
    <property type="term" value="F:oxidoreductase activity"/>
    <property type="evidence" value="ECO:0007669"/>
    <property type="project" value="UniProtKB-KW"/>
</dbReference>
<dbReference type="PANTHER" id="PTHR13847">
    <property type="entry name" value="SARCOSINE DEHYDROGENASE-RELATED"/>
    <property type="match status" value="1"/>
</dbReference>
<dbReference type="EC" id="1.-.-.-" evidence="3"/>
<dbReference type="Pfam" id="PF01266">
    <property type="entry name" value="DAO"/>
    <property type="match status" value="1"/>
</dbReference>
<sequence length="398" mass="41531">MNGESSGGDPGPDLAVGADAFVDRGAGLEVAVVGAGAVGATAAYDLAREGADVTLYDRGTVASGSSGRAAGICYDAFADGLDAEIAGDAIERFRALSGDDTFPFRECPYVWLAREDDQERAATIREQVSRMQDHGVVALEMDADALADRFPALRVDDVAVAGIAGAAGYTDPARYTACLAAAATGAGATLETHAPVDVRIDPPRVALEDGEEREVDAVLVAAGAHTKRVLAAADVPIAMKPYRVQALVADADLEEPMCYDATGDFYVRPHPDGLLAGDGTEPVEADPDDYDRTADSDFVDDTVARIGKRFPDVDLEVSDAWAGLCTATPDGDPLVGELRDGVYVATGFQGHGFMRAPAIGKRIAGQILGDDGVDAFDPTRFPGEEEFEIVEGMRIDGG</sequence>
<dbReference type="RefSeq" id="WP_246966353.1">
    <property type="nucleotide sequence ID" value="NZ_CP095397.1"/>
</dbReference>
<evidence type="ECO:0000259" key="2">
    <source>
        <dbReference type="Pfam" id="PF01266"/>
    </source>
</evidence>
<dbReference type="Gene3D" id="3.30.9.10">
    <property type="entry name" value="D-Amino Acid Oxidase, subunit A, domain 2"/>
    <property type="match status" value="1"/>
</dbReference>
<dbReference type="AlphaFoldDB" id="A0ABD5NXH7"/>
<accession>A0ABD5NXH7</accession>
<dbReference type="EMBL" id="JBHSDJ010000016">
    <property type="protein sequence ID" value="MFC4246758.1"/>
    <property type="molecule type" value="Genomic_DNA"/>
</dbReference>
<dbReference type="InterPro" id="IPR036188">
    <property type="entry name" value="FAD/NAD-bd_sf"/>
</dbReference>
<evidence type="ECO:0000256" key="1">
    <source>
        <dbReference type="ARBA" id="ARBA00023002"/>
    </source>
</evidence>
<dbReference type="GeneID" id="71854266"/>
<dbReference type="Proteomes" id="UP001595821">
    <property type="component" value="Unassembled WGS sequence"/>
</dbReference>
<dbReference type="Gene3D" id="3.50.50.60">
    <property type="entry name" value="FAD/NAD(P)-binding domain"/>
    <property type="match status" value="1"/>
</dbReference>
<dbReference type="SUPFAM" id="SSF51905">
    <property type="entry name" value="FAD/NAD(P)-binding domain"/>
    <property type="match status" value="1"/>
</dbReference>
<protein>
    <submittedName>
        <fullName evidence="3">NAD(P)/FAD-dependent oxidoreductase</fullName>
        <ecNumber evidence="3">1.-.-.-</ecNumber>
    </submittedName>
</protein>
<proteinExistence type="predicted"/>
<gene>
    <name evidence="3" type="ORF">ACFOZ7_07065</name>
</gene>
<name>A0ABD5NXH7_9EURY</name>